<dbReference type="AlphaFoldDB" id="A0A857JEK4"/>
<dbReference type="InterPro" id="IPR039131">
    <property type="entry name" value="NDUFAF1"/>
</dbReference>
<accession>A0A857JEK4</accession>
<dbReference type="RefSeq" id="WP_160178041.1">
    <property type="nucleotide sequence ID" value="NZ_CP047656.1"/>
</dbReference>
<evidence type="ECO:0000259" key="2">
    <source>
        <dbReference type="Pfam" id="PF08547"/>
    </source>
</evidence>
<feature type="domain" description="NADH:ubiquinone oxidoreductase intermediate-associated protein 30" evidence="2">
    <location>
        <begin position="8"/>
        <end position="153"/>
    </location>
</feature>
<dbReference type="Proteomes" id="UP000464524">
    <property type="component" value="Chromosome"/>
</dbReference>
<organism evidence="3 4">
    <name type="scientific">Paraglaciecola mesophila</name>
    <dbReference type="NCBI Taxonomy" id="197222"/>
    <lineage>
        <taxon>Bacteria</taxon>
        <taxon>Pseudomonadati</taxon>
        <taxon>Pseudomonadota</taxon>
        <taxon>Gammaproteobacteria</taxon>
        <taxon>Alteromonadales</taxon>
        <taxon>Alteromonadaceae</taxon>
        <taxon>Paraglaciecola</taxon>
    </lineage>
</organism>
<dbReference type="InterPro" id="IPR008979">
    <property type="entry name" value="Galactose-bd-like_sf"/>
</dbReference>
<gene>
    <name evidence="3" type="ORF">FX988_00328</name>
</gene>
<keyword evidence="4" id="KW-1185">Reference proteome</keyword>
<proteinExistence type="inferred from homology"/>
<dbReference type="PANTHER" id="PTHR13194:SF19">
    <property type="entry name" value="NAD(P)-BINDING ROSSMANN-FOLD SUPERFAMILY PROTEIN"/>
    <property type="match status" value="1"/>
</dbReference>
<protein>
    <recommendedName>
        <fullName evidence="2">NADH:ubiquinone oxidoreductase intermediate-associated protein 30 domain-containing protein</fullName>
    </recommendedName>
</protein>
<dbReference type="PANTHER" id="PTHR13194">
    <property type="entry name" value="COMPLEX I INTERMEDIATE-ASSOCIATED PROTEIN 30"/>
    <property type="match status" value="1"/>
</dbReference>
<dbReference type="OrthoDB" id="442188at2"/>
<reference evidence="3 4" key="1">
    <citation type="submission" date="2019-12" db="EMBL/GenBank/DDBJ databases">
        <title>Genome sequencing and assembly of endphytes of Porphyra tenera.</title>
        <authorList>
            <person name="Park J.M."/>
            <person name="Shin R."/>
            <person name="Jo S.H."/>
        </authorList>
    </citation>
    <scope>NUCLEOTIDE SEQUENCE [LARGE SCALE GENOMIC DNA]</scope>
    <source>
        <strain evidence="3 4">GPM4</strain>
    </source>
</reference>
<comment type="similarity">
    <text evidence="1">Belongs to the CIA30 family.</text>
</comment>
<dbReference type="Pfam" id="PF08547">
    <property type="entry name" value="CIA30"/>
    <property type="match status" value="1"/>
</dbReference>
<dbReference type="KEGG" id="pmes:FX988_00328"/>
<dbReference type="EMBL" id="CP047656">
    <property type="protein sequence ID" value="QHJ10116.1"/>
    <property type="molecule type" value="Genomic_DNA"/>
</dbReference>
<dbReference type="InterPro" id="IPR013857">
    <property type="entry name" value="NADH-UbQ_OxRdtase-assoc_prot30"/>
</dbReference>
<evidence type="ECO:0000313" key="3">
    <source>
        <dbReference type="EMBL" id="QHJ10116.1"/>
    </source>
</evidence>
<name>A0A857JEK4_9ALTE</name>
<dbReference type="SUPFAM" id="SSF49785">
    <property type="entry name" value="Galactose-binding domain-like"/>
    <property type="match status" value="1"/>
</dbReference>
<evidence type="ECO:0000313" key="4">
    <source>
        <dbReference type="Proteomes" id="UP000464524"/>
    </source>
</evidence>
<evidence type="ECO:0000256" key="1">
    <source>
        <dbReference type="ARBA" id="ARBA00007884"/>
    </source>
</evidence>
<sequence>MNLFKINASDSWKSVNDGVMGGISKSQLSHVDKLAVFSGHVSLENNGGFASVTRRVFVLDVTHNAELSIRVMGDGKRYQLRLKPSLDKGVPSYGVGFSTQANVWQTFRFKLNEFKATLRGKKVADAPMLNWQDVRQLGFLISDRQQGDFCLLIDSITLDE</sequence>